<evidence type="ECO:0000313" key="18">
    <source>
        <dbReference type="Proteomes" id="UP000520767"/>
    </source>
</evidence>
<dbReference type="PROSITE" id="PS00197">
    <property type="entry name" value="2FE2S_FER_1"/>
    <property type="match status" value="1"/>
</dbReference>
<dbReference type="SUPFAM" id="SSF55447">
    <property type="entry name" value="CO dehydrogenase flavoprotein C-terminal domain-like"/>
    <property type="match status" value="1"/>
</dbReference>
<dbReference type="Proteomes" id="UP000520767">
    <property type="component" value="Unassembled WGS sequence"/>
</dbReference>
<keyword evidence="9 17" id="KW-0560">Oxidoreductase</keyword>
<organism evidence="17 18">
    <name type="scientific">Actinophytocola algeriensis</name>
    <dbReference type="NCBI Taxonomy" id="1768010"/>
    <lineage>
        <taxon>Bacteria</taxon>
        <taxon>Bacillati</taxon>
        <taxon>Actinomycetota</taxon>
        <taxon>Actinomycetes</taxon>
        <taxon>Pseudonocardiales</taxon>
        <taxon>Pseudonocardiaceae</taxon>
    </lineage>
</organism>
<dbReference type="EC" id="1.17.1.4" evidence="17"/>
<dbReference type="Pfam" id="PF01799">
    <property type="entry name" value="Fer2_2"/>
    <property type="match status" value="1"/>
</dbReference>
<evidence type="ECO:0000256" key="13">
    <source>
        <dbReference type="ARBA" id="ARBA00034078"/>
    </source>
</evidence>
<evidence type="ECO:0000256" key="9">
    <source>
        <dbReference type="ARBA" id="ARBA00023002"/>
    </source>
</evidence>
<dbReference type="Pfam" id="PF00111">
    <property type="entry name" value="Fer2"/>
    <property type="match status" value="1"/>
</dbReference>
<evidence type="ECO:0000313" key="17">
    <source>
        <dbReference type="EMBL" id="MBB4912295.1"/>
    </source>
</evidence>
<dbReference type="GO" id="GO:0004855">
    <property type="term" value="F:xanthine oxidase activity"/>
    <property type="evidence" value="ECO:0007669"/>
    <property type="project" value="UniProtKB-EC"/>
</dbReference>
<keyword evidence="6" id="KW-0001">2Fe-2S</keyword>
<dbReference type="Gene3D" id="3.30.465.10">
    <property type="match status" value="1"/>
</dbReference>
<dbReference type="InterPro" id="IPR036884">
    <property type="entry name" value="2Fe-2S-bd_dom_sf"/>
</dbReference>
<dbReference type="GO" id="GO:0051537">
    <property type="term" value="F:2 iron, 2 sulfur cluster binding"/>
    <property type="evidence" value="ECO:0007669"/>
    <property type="project" value="UniProtKB-KW"/>
</dbReference>
<evidence type="ECO:0000259" key="16">
    <source>
        <dbReference type="PROSITE" id="PS51387"/>
    </source>
</evidence>
<comment type="cofactor">
    <cofactor evidence="2">
        <name>FAD</name>
        <dbReference type="ChEBI" id="CHEBI:57692"/>
    </cofactor>
</comment>
<keyword evidence="11" id="KW-0411">Iron-sulfur</keyword>
<dbReference type="Gene3D" id="3.30.390.50">
    <property type="entry name" value="CO dehydrogenase flavoprotein, C-terminal domain"/>
    <property type="match status" value="1"/>
</dbReference>
<dbReference type="GO" id="GO:0004854">
    <property type="term" value="F:xanthine dehydrogenase activity"/>
    <property type="evidence" value="ECO:0007669"/>
    <property type="project" value="UniProtKB-EC"/>
</dbReference>
<dbReference type="SMART" id="SM01008">
    <property type="entry name" value="Ald_Xan_dh_C"/>
    <property type="match status" value="1"/>
</dbReference>
<dbReference type="RefSeq" id="WP_184816294.1">
    <property type="nucleotide sequence ID" value="NZ_JACHJQ010000012.1"/>
</dbReference>
<dbReference type="PROSITE" id="PS51387">
    <property type="entry name" value="FAD_PCMH"/>
    <property type="match status" value="1"/>
</dbReference>
<evidence type="ECO:0000256" key="7">
    <source>
        <dbReference type="ARBA" id="ARBA00022723"/>
    </source>
</evidence>
<dbReference type="GO" id="GO:0071949">
    <property type="term" value="F:FAD binding"/>
    <property type="evidence" value="ECO:0007669"/>
    <property type="project" value="InterPro"/>
</dbReference>
<keyword evidence="4" id="KW-0500">Molybdenum</keyword>
<dbReference type="SUPFAM" id="SSF56003">
    <property type="entry name" value="Molybdenum cofactor-binding domain"/>
    <property type="match status" value="1"/>
</dbReference>
<dbReference type="FunFam" id="3.30.365.10:FF:000001">
    <property type="entry name" value="Xanthine dehydrogenase oxidase"/>
    <property type="match status" value="1"/>
</dbReference>
<dbReference type="InterPro" id="IPR036856">
    <property type="entry name" value="Ald_Oxase/Xan_DH_a/b_sf"/>
</dbReference>
<dbReference type="InterPro" id="IPR037165">
    <property type="entry name" value="AldOxase/xan_DH_Mopterin-bd_sf"/>
</dbReference>
<dbReference type="InterPro" id="IPR016169">
    <property type="entry name" value="FAD-bd_PCMH_sub2"/>
</dbReference>
<dbReference type="SUPFAM" id="SSF54665">
    <property type="entry name" value="CO dehydrogenase molybdoprotein N-domain-like"/>
    <property type="match status" value="1"/>
</dbReference>
<dbReference type="InterPro" id="IPR002346">
    <property type="entry name" value="Mopterin_DH_FAD-bd"/>
</dbReference>
<sequence length="1495" mass="162915">MTDTVSFYLNGERVTLENPAPDLLLIDYLRSPDVGLTGAKKGCGQGGCGACTVILSTRDAGTGEFTHRSINSCLRPVCSLDGLALTTIEGTGETVRPAPEHLAHQLAYSRTAAPAVYVTSREADAAKAASQSRAEARTATARALDDVSPEGELTGMNPVAYRLAANNGTQCGYCTTGFVMNMCALLDRQPSPTKRQIEDAFDGNLCRCTGYRPILTGLETFADDWTPVDEEHRMKCLTEEALSAMTPAAGARIPLPPDDGPAPGPHRLVSGGRVWVRPATLAELGALLREFDDMPTRMVNGNTSYGVYPDEVRAAEVLIDIQLVPELLGHTVGEQWADVGAATTYSELIELLDRVRSDRDLAENTAVGAMWLMSRRTAGTIVRNAATLAGNTMLVLAHVEDGEPFPSDLLTTLVAVGAEVTVWQALTDGEPRRLPLAELVGEVLADPACLRGLVILRYHLPLVADDDEAVFAQKVALRDVNAHSLVNVTTALRLDGTVVEAATVVFGGIAPVPWHAEATEERLRSGPLSLDDFPLLAATLRDEVRAELSRWRDRMASVPWEGITDTYRVDLAVSFLYKAIVNALVAFSPESVPPRDWSAGVSTWGRWPLSGGRQSYVIQDWKAPVSQPYIKLMAFYQATGKVTYTHETPVSPRAVNAAFVQSRMPLADYHFRLPHSEDPVDRAVLAEFLTAHRPGFVALVGHEELPDHGINLQGMGGDQPLLAQRRVSYVGQAIALVVAETEQQAHDIAAYVTERCVGYAAVDDWPPEWRDPVLSIEQAIELGSVFPDYPKSASFNSHIWRITRPDSDLSWSELDDPLDRAVTVRSVTVDGIECVVVGNTQSTGGQAHFYLETQACVVEPMDGDRWRVVPSTQSPMEMHQTAAMALGVEYHRVEVDVPQVGGGYGGKTEQARFVVGPALVAANALDRPVRLVLPRDADTAMIGKRHAVYGRYQVAIDRTGLLHGLDTAMWADGGAFYDCSFIVTNCLQLRADNAYQVANFRNQIDVCRTNKAPSTAFRSFGDVQGKLITENAIDDAAFAAGLDPVDVREKNLYKRGDVTPFGQSLTYCYMREVWSYLREKSRYDERRARVATFNRENRWRKQGIAMMPVKYGSGYNLVQLEQAAVHVAVYAGDGSVVIHQGGVEMGQGLTTRVEQVASYVLNVPFDLLRIELPNTGVVPNPTSTGASTGTSYSAEAVKQACERLRGRLVEFGYRMLEENGPDWCCANQIDFWNYGKQGWATPLTNPVTNTTRLIWQNLVQVAYQQRVDLVVSGTVPMTGGEDPVPALTYKPMAEQHDIPGVEVDRTARPGGAVDQFCDFTYSAACATVEVDILTGEVKVLSADIAYDIGWSLNPALDIGQVEGAFVQGIGYVLTEDLVFQPAGTPGEGRLNTVNTWRYKPPAVTTIPLEFNTHLFPRDLAADVPENPANVLSAKEVGEPPLVLATSVFLAVKDAVRASRLERGLDGLFRMDAPATVQEVRRACAVDLSLNQERVS</sequence>
<evidence type="ECO:0000259" key="15">
    <source>
        <dbReference type="PROSITE" id="PS51085"/>
    </source>
</evidence>
<accession>A0A7W7QEU7</accession>
<comment type="similarity">
    <text evidence="3">Belongs to the xanthine dehydrogenase family.</text>
</comment>
<evidence type="ECO:0000256" key="8">
    <source>
        <dbReference type="ARBA" id="ARBA00022827"/>
    </source>
</evidence>
<dbReference type="Pfam" id="PF20256">
    <property type="entry name" value="MoCoBD_2"/>
    <property type="match status" value="1"/>
</dbReference>
<keyword evidence="7" id="KW-0479">Metal-binding</keyword>
<dbReference type="Gene3D" id="3.30.365.10">
    <property type="entry name" value="Aldehyde oxidase/xanthine dehydrogenase, molybdopterin binding domain"/>
    <property type="match status" value="5"/>
</dbReference>
<dbReference type="InterPro" id="IPR000674">
    <property type="entry name" value="Ald_Oxase/Xan_DH_a/b"/>
</dbReference>
<name>A0A7W7QEU7_9PSEU</name>
<dbReference type="Gene3D" id="1.10.150.120">
    <property type="entry name" value="[2Fe-2S]-binding domain"/>
    <property type="match status" value="1"/>
</dbReference>
<dbReference type="Gene3D" id="3.10.20.30">
    <property type="match status" value="1"/>
</dbReference>
<evidence type="ECO:0000256" key="4">
    <source>
        <dbReference type="ARBA" id="ARBA00022505"/>
    </source>
</evidence>
<dbReference type="PANTHER" id="PTHR11908">
    <property type="entry name" value="XANTHINE DEHYDROGENASE"/>
    <property type="match status" value="1"/>
</dbReference>
<dbReference type="InterPro" id="IPR012675">
    <property type="entry name" value="Beta-grasp_dom_sf"/>
</dbReference>
<dbReference type="InterPro" id="IPR008274">
    <property type="entry name" value="AldOxase/xan_DH_MoCoBD1"/>
</dbReference>
<dbReference type="SMART" id="SM01092">
    <property type="entry name" value="CO_deh_flav_C"/>
    <property type="match status" value="1"/>
</dbReference>
<evidence type="ECO:0000256" key="12">
    <source>
        <dbReference type="ARBA" id="ARBA00023027"/>
    </source>
</evidence>
<dbReference type="InterPro" id="IPR006058">
    <property type="entry name" value="2Fe2S_fd_BS"/>
</dbReference>
<keyword evidence="5" id="KW-0285">Flavoprotein</keyword>
<evidence type="ECO:0000256" key="3">
    <source>
        <dbReference type="ARBA" id="ARBA00006849"/>
    </source>
</evidence>
<keyword evidence="10" id="KW-0408">Iron</keyword>
<dbReference type="InterPro" id="IPR046867">
    <property type="entry name" value="AldOxase/xan_DH_MoCoBD2"/>
</dbReference>
<comment type="cofactor">
    <cofactor evidence="14">
        <name>Mo-molybdopterin cytosine dinucleotide</name>
        <dbReference type="ChEBI" id="CHEBI:71308"/>
    </cofactor>
</comment>
<dbReference type="SUPFAM" id="SSF56176">
    <property type="entry name" value="FAD-binding/transporter-associated domain-like"/>
    <property type="match status" value="1"/>
</dbReference>
<keyword evidence="8" id="KW-0274">FAD</keyword>
<evidence type="ECO:0000256" key="11">
    <source>
        <dbReference type="ARBA" id="ARBA00023014"/>
    </source>
</evidence>
<dbReference type="GO" id="GO:0005506">
    <property type="term" value="F:iron ion binding"/>
    <property type="evidence" value="ECO:0007669"/>
    <property type="project" value="InterPro"/>
</dbReference>
<gene>
    <name evidence="17" type="ORF">FHR82_008566</name>
</gene>
<dbReference type="InterPro" id="IPR002888">
    <property type="entry name" value="2Fe-2S-bd"/>
</dbReference>
<evidence type="ECO:0000256" key="10">
    <source>
        <dbReference type="ARBA" id="ARBA00023004"/>
    </source>
</evidence>
<dbReference type="PIRSF" id="PIRSF000127">
    <property type="entry name" value="Xanthine_DH"/>
    <property type="match status" value="1"/>
</dbReference>
<dbReference type="Pfam" id="PF02738">
    <property type="entry name" value="MoCoBD_1"/>
    <property type="match status" value="1"/>
</dbReference>
<feature type="domain" description="FAD-binding PCMH-type" evidence="16">
    <location>
        <begin position="268"/>
        <end position="465"/>
    </location>
</feature>
<dbReference type="Pfam" id="PF00941">
    <property type="entry name" value="FAD_binding_5"/>
    <property type="match status" value="1"/>
</dbReference>
<keyword evidence="18" id="KW-1185">Reference proteome</keyword>
<dbReference type="EMBL" id="JACHJQ010000012">
    <property type="protein sequence ID" value="MBB4912295.1"/>
    <property type="molecule type" value="Genomic_DNA"/>
</dbReference>
<protein>
    <submittedName>
        <fullName evidence="17">Xanthine dehydrogenase/oxidase</fullName>
        <ecNumber evidence="17">1.17.1.4</ecNumber>
        <ecNumber evidence="17">1.17.3.2</ecNumber>
    </submittedName>
</protein>
<comment type="cofactor">
    <cofactor evidence="1">
        <name>Mo-molybdopterin</name>
        <dbReference type="ChEBI" id="CHEBI:71302"/>
    </cofactor>
</comment>
<dbReference type="InterPro" id="IPR016208">
    <property type="entry name" value="Ald_Oxase/xanthine_DH-like"/>
</dbReference>
<dbReference type="InterPro" id="IPR036318">
    <property type="entry name" value="FAD-bd_PCMH-like_sf"/>
</dbReference>
<comment type="cofactor">
    <cofactor evidence="13">
        <name>[2Fe-2S] cluster</name>
        <dbReference type="ChEBI" id="CHEBI:190135"/>
    </cofactor>
</comment>
<dbReference type="PANTHER" id="PTHR11908:SF132">
    <property type="entry name" value="ALDEHYDE OXIDASE 1-RELATED"/>
    <property type="match status" value="1"/>
</dbReference>
<evidence type="ECO:0000256" key="6">
    <source>
        <dbReference type="ARBA" id="ARBA00022714"/>
    </source>
</evidence>
<dbReference type="InterPro" id="IPR005107">
    <property type="entry name" value="CO_DH_flav_C"/>
</dbReference>
<dbReference type="InterPro" id="IPR036010">
    <property type="entry name" value="2Fe-2S_ferredoxin-like_sf"/>
</dbReference>
<evidence type="ECO:0000256" key="5">
    <source>
        <dbReference type="ARBA" id="ARBA00022630"/>
    </source>
</evidence>
<feature type="domain" description="2Fe-2S ferredoxin-type" evidence="15">
    <location>
        <begin position="3"/>
        <end position="91"/>
    </location>
</feature>
<dbReference type="SUPFAM" id="SSF47741">
    <property type="entry name" value="CO dehydrogenase ISP C-domain like"/>
    <property type="match status" value="1"/>
</dbReference>
<dbReference type="InterPro" id="IPR001041">
    <property type="entry name" value="2Fe-2S_ferredoxin-type"/>
</dbReference>
<dbReference type="InterPro" id="IPR016166">
    <property type="entry name" value="FAD-bd_PCMH"/>
</dbReference>
<dbReference type="FunFam" id="3.10.20.30:FF:000012">
    <property type="entry name" value="Xanthine dehydrogenase/oxidase"/>
    <property type="match status" value="1"/>
</dbReference>
<keyword evidence="12" id="KW-0520">NAD</keyword>
<dbReference type="Pfam" id="PF03450">
    <property type="entry name" value="CO_deh_flav_C"/>
    <property type="match status" value="1"/>
</dbReference>
<dbReference type="PROSITE" id="PS51085">
    <property type="entry name" value="2FE2S_FER_2"/>
    <property type="match status" value="1"/>
</dbReference>
<dbReference type="Gene3D" id="3.90.1170.50">
    <property type="entry name" value="Aldehyde oxidase/xanthine dehydrogenase, a/b hammerhead"/>
    <property type="match status" value="1"/>
</dbReference>
<proteinExistence type="inferred from homology"/>
<dbReference type="InterPro" id="IPR036683">
    <property type="entry name" value="CO_DH_flav_C_dom_sf"/>
</dbReference>
<dbReference type="Pfam" id="PF01315">
    <property type="entry name" value="Ald_Xan_dh_C"/>
    <property type="match status" value="1"/>
</dbReference>
<dbReference type="SUPFAM" id="SSF54292">
    <property type="entry name" value="2Fe-2S ferredoxin-like"/>
    <property type="match status" value="1"/>
</dbReference>
<reference evidence="17 18" key="1">
    <citation type="submission" date="2020-08" db="EMBL/GenBank/DDBJ databases">
        <title>Genomic Encyclopedia of Type Strains, Phase III (KMG-III): the genomes of soil and plant-associated and newly described type strains.</title>
        <authorList>
            <person name="Whitman W."/>
        </authorList>
    </citation>
    <scope>NUCLEOTIDE SEQUENCE [LARGE SCALE GENOMIC DNA]</scope>
    <source>
        <strain evidence="17 18">CECT 8960</strain>
    </source>
</reference>
<evidence type="ECO:0000256" key="2">
    <source>
        <dbReference type="ARBA" id="ARBA00001974"/>
    </source>
</evidence>
<evidence type="ECO:0000256" key="14">
    <source>
        <dbReference type="ARBA" id="ARBA00053029"/>
    </source>
</evidence>
<evidence type="ECO:0000256" key="1">
    <source>
        <dbReference type="ARBA" id="ARBA00001924"/>
    </source>
</evidence>
<dbReference type="EC" id="1.17.3.2" evidence="17"/>
<comment type="caution">
    <text evidence="17">The sequence shown here is derived from an EMBL/GenBank/DDBJ whole genome shotgun (WGS) entry which is preliminary data.</text>
</comment>